<dbReference type="PRINTS" id="PR00032">
    <property type="entry name" value="HTHARAC"/>
</dbReference>
<evidence type="ECO:0000313" key="7">
    <source>
        <dbReference type="Proteomes" id="UP000243606"/>
    </source>
</evidence>
<dbReference type="InterPro" id="IPR014710">
    <property type="entry name" value="RmlC-like_jellyroll"/>
</dbReference>
<dbReference type="InterPro" id="IPR009057">
    <property type="entry name" value="Homeodomain-like_sf"/>
</dbReference>
<dbReference type="GO" id="GO:0043565">
    <property type="term" value="F:sequence-specific DNA binding"/>
    <property type="evidence" value="ECO:0007669"/>
    <property type="project" value="InterPro"/>
</dbReference>
<dbReference type="SUPFAM" id="SSF51182">
    <property type="entry name" value="RmlC-like cupins"/>
    <property type="match status" value="1"/>
</dbReference>
<dbReference type="SUPFAM" id="SSF46689">
    <property type="entry name" value="Homeodomain-like"/>
    <property type="match status" value="1"/>
</dbReference>
<evidence type="ECO:0000256" key="2">
    <source>
        <dbReference type="ARBA" id="ARBA00023125"/>
    </source>
</evidence>
<dbReference type="PANTHER" id="PTHR11019">
    <property type="entry name" value="HTH-TYPE TRANSCRIPTIONAL REGULATOR NIMR"/>
    <property type="match status" value="1"/>
</dbReference>
<dbReference type="PROSITE" id="PS00041">
    <property type="entry name" value="HTH_ARAC_FAMILY_1"/>
    <property type="match status" value="1"/>
</dbReference>
<evidence type="ECO:0000256" key="4">
    <source>
        <dbReference type="ARBA" id="ARBA00023163"/>
    </source>
</evidence>
<protein>
    <submittedName>
        <fullName evidence="6">AraC-type DNA-binding protein</fullName>
    </submittedName>
</protein>
<dbReference type="SMART" id="SM00342">
    <property type="entry name" value="HTH_ARAC"/>
    <property type="match status" value="1"/>
</dbReference>
<evidence type="ECO:0000313" key="6">
    <source>
        <dbReference type="EMBL" id="SFI59644.1"/>
    </source>
</evidence>
<name>A0A1I3JHJ1_9PSED</name>
<dbReference type="InterPro" id="IPR018062">
    <property type="entry name" value="HTH_AraC-typ_CS"/>
</dbReference>
<dbReference type="InterPro" id="IPR003313">
    <property type="entry name" value="AraC-bd"/>
</dbReference>
<dbReference type="Pfam" id="PF02311">
    <property type="entry name" value="AraC_binding"/>
    <property type="match status" value="1"/>
</dbReference>
<dbReference type="InterPro" id="IPR020449">
    <property type="entry name" value="Tscrpt_reg_AraC-type_HTH"/>
</dbReference>
<organism evidence="6 7">
    <name type="scientific">Pseudomonas guineae</name>
    <dbReference type="NCBI Taxonomy" id="425504"/>
    <lineage>
        <taxon>Bacteria</taxon>
        <taxon>Pseudomonadati</taxon>
        <taxon>Pseudomonadota</taxon>
        <taxon>Gammaproteobacteria</taxon>
        <taxon>Pseudomonadales</taxon>
        <taxon>Pseudomonadaceae</taxon>
        <taxon>Pseudomonas</taxon>
    </lineage>
</organism>
<keyword evidence="2 6" id="KW-0238">DNA-binding</keyword>
<dbReference type="EMBL" id="FOQL01000003">
    <property type="protein sequence ID" value="SFI59644.1"/>
    <property type="molecule type" value="Genomic_DNA"/>
</dbReference>
<dbReference type="InterPro" id="IPR018060">
    <property type="entry name" value="HTH_AraC"/>
</dbReference>
<sequence>MDISKHLPSSDSVAATASGVSTLTLDLNDGTDIDVHHHQQAQVLLTTQGVLMVTTQSGCWIVPSNYALWIPADVQHRTRTLGAVSIKSVYLGERTISLSSDCVVLEITPLTKELMITASQIDGGELPDRRNELVFNLLLEELSRAKIGSVFLPLPNKGPLRELCHRLVAARTLDWGLAECASHLDVNVKTIQRWFASELGITYGKWRTQARLLVALEELALGRSILNVALDAGYANPSAFSAMFRREFGIAPMAFQRSQHKTSD</sequence>
<dbReference type="Pfam" id="PF12833">
    <property type="entry name" value="HTH_18"/>
    <property type="match status" value="1"/>
</dbReference>
<dbReference type="GO" id="GO:0003700">
    <property type="term" value="F:DNA-binding transcription factor activity"/>
    <property type="evidence" value="ECO:0007669"/>
    <property type="project" value="InterPro"/>
</dbReference>
<proteinExistence type="predicted"/>
<keyword evidence="4" id="KW-0804">Transcription</keyword>
<keyword evidence="1" id="KW-0805">Transcription regulation</keyword>
<dbReference type="Proteomes" id="UP000243606">
    <property type="component" value="Unassembled WGS sequence"/>
</dbReference>
<evidence type="ECO:0000256" key="1">
    <source>
        <dbReference type="ARBA" id="ARBA00023015"/>
    </source>
</evidence>
<gene>
    <name evidence="6" type="ORF">SAMN05216206_2503</name>
</gene>
<accession>A0A1I3JHJ1</accession>
<dbReference type="PANTHER" id="PTHR11019:SF159">
    <property type="entry name" value="TRANSCRIPTIONAL REGULATOR-RELATED"/>
    <property type="match status" value="1"/>
</dbReference>
<keyword evidence="7" id="KW-1185">Reference proteome</keyword>
<dbReference type="InterPro" id="IPR011051">
    <property type="entry name" value="RmlC_Cupin_sf"/>
</dbReference>
<dbReference type="AlphaFoldDB" id="A0A1I3JHJ1"/>
<keyword evidence="3" id="KW-0010">Activator</keyword>
<dbReference type="STRING" id="425504.SAMN05216206_2503"/>
<dbReference type="Gene3D" id="1.10.10.60">
    <property type="entry name" value="Homeodomain-like"/>
    <property type="match status" value="1"/>
</dbReference>
<dbReference type="GO" id="GO:0009893">
    <property type="term" value="P:positive regulation of metabolic process"/>
    <property type="evidence" value="ECO:0007669"/>
    <property type="project" value="UniProtKB-ARBA"/>
</dbReference>
<evidence type="ECO:0000259" key="5">
    <source>
        <dbReference type="PROSITE" id="PS01124"/>
    </source>
</evidence>
<dbReference type="Gene3D" id="2.60.120.10">
    <property type="entry name" value="Jelly Rolls"/>
    <property type="match status" value="1"/>
</dbReference>
<reference evidence="7" key="1">
    <citation type="submission" date="2016-10" db="EMBL/GenBank/DDBJ databases">
        <authorList>
            <person name="Varghese N."/>
            <person name="Submissions S."/>
        </authorList>
    </citation>
    <scope>NUCLEOTIDE SEQUENCE [LARGE SCALE GENOMIC DNA]</scope>
    <source>
        <strain evidence="7">LMG 24016</strain>
    </source>
</reference>
<dbReference type="OrthoDB" id="9804543at2"/>
<dbReference type="PROSITE" id="PS01124">
    <property type="entry name" value="HTH_ARAC_FAMILY_2"/>
    <property type="match status" value="1"/>
</dbReference>
<dbReference type="CDD" id="cd06124">
    <property type="entry name" value="cupin_NimR-like_N"/>
    <property type="match status" value="1"/>
</dbReference>
<evidence type="ECO:0000256" key="3">
    <source>
        <dbReference type="ARBA" id="ARBA00023159"/>
    </source>
</evidence>
<feature type="domain" description="HTH araC/xylS-type" evidence="5">
    <location>
        <begin position="161"/>
        <end position="258"/>
    </location>
</feature>